<evidence type="ECO:0000313" key="1">
    <source>
        <dbReference type="EMBL" id="MCJ8741728.1"/>
    </source>
</evidence>
<evidence type="ECO:0000313" key="2">
    <source>
        <dbReference type="Proteomes" id="UP000830395"/>
    </source>
</evidence>
<dbReference type="EMBL" id="CM040990">
    <property type="protein sequence ID" value="MCJ8741728.1"/>
    <property type="molecule type" value="Genomic_DNA"/>
</dbReference>
<accession>A0ACC5Z278</accession>
<name>A0ACC5Z278_9TELE</name>
<gene>
    <name evidence="1" type="ORF">PDJAM_G00073980</name>
</gene>
<proteinExistence type="predicted"/>
<keyword evidence="2" id="KW-1185">Reference proteome</keyword>
<comment type="caution">
    <text evidence="1">The sequence shown here is derived from an EMBL/GenBank/DDBJ whole genome shotgun (WGS) entry which is preliminary data.</text>
</comment>
<sequence>MPEQQAHLGGVLLGHKLLDAEKRSLRLRCCSTGGKEGAELYRPAPLSGEESCLAEPTGVELLDELHLH</sequence>
<reference evidence="1" key="1">
    <citation type="submission" date="2020-02" db="EMBL/GenBank/DDBJ databases">
        <title>Genome sequencing of the panga catfish, Pangasius djambal.</title>
        <authorList>
            <person name="Wen M."/>
            <person name="Zahm M."/>
            <person name="Roques C."/>
            <person name="Cabau C."/>
            <person name="Klopp C."/>
            <person name="Donnadieu C."/>
            <person name="Jouanno E."/>
            <person name="Avarre J.-C."/>
            <person name="Campet M."/>
            <person name="Ha T."/>
            <person name="Dugue R."/>
            <person name="Lampietro C."/>
            <person name="Louis A."/>
            <person name="Herpin A."/>
            <person name="Echchiki A."/>
            <person name="Berthelot C."/>
            <person name="Parey E."/>
            <person name="Roest-Crollius H."/>
            <person name="Braasch I."/>
            <person name="Postlethwait J.H."/>
            <person name="Bobe J."/>
            <person name="Montfort J."/>
            <person name="Bouchez O."/>
            <person name="Begum T."/>
            <person name="Schartl M."/>
            <person name="Gustiano R."/>
            <person name="Guiguen Y."/>
        </authorList>
    </citation>
    <scope>NUCLEOTIDE SEQUENCE</scope>
    <source>
        <strain evidence="1">Pdj_M5554</strain>
    </source>
</reference>
<organism evidence="1 2">
    <name type="scientific">Pangasius djambal</name>
    <dbReference type="NCBI Taxonomy" id="1691987"/>
    <lineage>
        <taxon>Eukaryota</taxon>
        <taxon>Metazoa</taxon>
        <taxon>Chordata</taxon>
        <taxon>Craniata</taxon>
        <taxon>Vertebrata</taxon>
        <taxon>Euteleostomi</taxon>
        <taxon>Actinopterygii</taxon>
        <taxon>Neopterygii</taxon>
        <taxon>Teleostei</taxon>
        <taxon>Ostariophysi</taxon>
        <taxon>Siluriformes</taxon>
        <taxon>Pangasiidae</taxon>
        <taxon>Pangasius</taxon>
    </lineage>
</organism>
<protein>
    <submittedName>
        <fullName evidence="1">Uncharacterized protein</fullName>
    </submittedName>
</protein>
<dbReference type="Proteomes" id="UP000830395">
    <property type="component" value="Chromosome 16"/>
</dbReference>